<dbReference type="OrthoDB" id="1099258at2"/>
<evidence type="ECO:0000313" key="3">
    <source>
        <dbReference type="Proteomes" id="UP000295455"/>
    </source>
</evidence>
<dbReference type="EMBL" id="SLUP01000003">
    <property type="protein sequence ID" value="TCL66713.1"/>
    <property type="molecule type" value="Genomic_DNA"/>
</dbReference>
<evidence type="ECO:0000256" key="1">
    <source>
        <dbReference type="SAM" id="SignalP"/>
    </source>
</evidence>
<dbReference type="SUPFAM" id="SSF160574">
    <property type="entry name" value="BT0923-like"/>
    <property type="match status" value="1"/>
</dbReference>
<comment type="caution">
    <text evidence="2">The sequence shown here is derived from an EMBL/GenBank/DDBJ whole genome shotgun (WGS) entry which is preliminary data.</text>
</comment>
<name>A0A4R1RKI9_9FLAO</name>
<keyword evidence="1" id="KW-0732">Signal</keyword>
<reference evidence="2 3" key="1">
    <citation type="submission" date="2019-03" db="EMBL/GenBank/DDBJ databases">
        <title>Genomic Encyclopedia of Type Strains, Phase IV (KMG-IV): sequencing the most valuable type-strain genomes for metagenomic binning, comparative biology and taxonomic classification.</title>
        <authorList>
            <person name="Goeker M."/>
        </authorList>
    </citation>
    <scope>NUCLEOTIDE SEQUENCE [LARGE SCALE GENOMIC DNA]</scope>
    <source>
        <strain evidence="2 3">DSM 18792</strain>
    </source>
</reference>
<feature type="chain" id="PRO_5020863830" description="PepSY-like beta-lactamase-inhibitor" evidence="1">
    <location>
        <begin position="22"/>
        <end position="109"/>
    </location>
</feature>
<organism evidence="2 3">
    <name type="scientific">Mariniflexile fucanivorans</name>
    <dbReference type="NCBI Taxonomy" id="264023"/>
    <lineage>
        <taxon>Bacteria</taxon>
        <taxon>Pseudomonadati</taxon>
        <taxon>Bacteroidota</taxon>
        <taxon>Flavobacteriia</taxon>
        <taxon>Flavobacteriales</taxon>
        <taxon>Flavobacteriaceae</taxon>
        <taxon>Mariniflexile</taxon>
    </lineage>
</organism>
<keyword evidence="3" id="KW-1185">Reference proteome</keyword>
<evidence type="ECO:0008006" key="4">
    <source>
        <dbReference type="Google" id="ProtNLM"/>
    </source>
</evidence>
<protein>
    <recommendedName>
        <fullName evidence="4">PepSY-like beta-lactamase-inhibitor</fullName>
    </recommendedName>
</protein>
<feature type="signal peptide" evidence="1">
    <location>
        <begin position="1"/>
        <end position="21"/>
    </location>
</feature>
<gene>
    <name evidence="2" type="ORF">EV196_103126</name>
</gene>
<evidence type="ECO:0000313" key="2">
    <source>
        <dbReference type="EMBL" id="TCL66713.1"/>
    </source>
</evidence>
<proteinExistence type="predicted"/>
<dbReference type="AlphaFoldDB" id="A0A4R1RKI9"/>
<dbReference type="RefSeq" id="WP_132216882.1">
    <property type="nucleotide sequence ID" value="NZ_OX156936.1"/>
</dbReference>
<accession>A0A4R1RKI9</accession>
<dbReference type="Proteomes" id="UP000295455">
    <property type="component" value="Unassembled WGS sequence"/>
</dbReference>
<sequence>MKKLILTVAILASGISTFALSNTILPSETISVVMNEEFKEIAVDKLPAAVTSAVEKDFASSTITKAYMNSKEQYKLELDVEGTATTVYADKEGNWLEESAVTGAKKEME</sequence>
<dbReference type="Gene3D" id="3.40.1420.30">
    <property type="match status" value="1"/>
</dbReference>